<dbReference type="InterPro" id="IPR007889">
    <property type="entry name" value="HTH_Psq"/>
</dbReference>
<gene>
    <name evidence="4" type="ORF">GE061_005370</name>
</gene>
<evidence type="ECO:0008006" key="6">
    <source>
        <dbReference type="Google" id="ProtNLM"/>
    </source>
</evidence>
<proteinExistence type="predicted"/>
<dbReference type="Pfam" id="PF04218">
    <property type="entry name" value="CENP-B_N"/>
    <property type="match status" value="1"/>
</dbReference>
<sequence length="884" mass="100684">MSDEELESPEGGPRHKKRRYLSSAEKKKLLGKFYQIPQPCTQRHAATLLNVSQATFCRLIGNRFAKKIDEDIDDYEEVVECTVEDEHEQSDHSRQIKRLTLNEKLDILEKYDAIQPCSQKSASTLLKIPQSTLSDLLKTRDELLEHSAMKNNCSVVLTDCKPQNVGKRPPQVVTIMRKPPPPRKRRAPKRFEIDSPVELDSSDEDYGPSEDSSDSEGTAEIPRKPPHRLTPKQKSILRGYYKLQKENPSTQFAASQELGISQSSLSVLLKGAQLEKQSEFQPSSKRDKVPEPNETPKRHNVRSIQEKMKLFRMFDEMQPCSQNKARSVLKISSSTLSGLIANRESIEQEFRNQVIDNFQALKKYDSLESHQLPRAHLICGLSKSRMKDVLDNRSFWEKEAANCGDVVDHRKPLMTDMKRVEKELLTWYQANHHKQVTWMQLMSKARELSVTLGSTFKPTDPWMSKWKRKVSHLLSKPNGQPMISIVDCDNESATVLPALKDYHPDNIFNLDETALYYRAMPGCTSRKDDWVTVLFACNMSGTEKKRLTVVGKSKAPLFFGILPLPLNYTHSDDGRMSETILFKFLEEWNMQLQSNKRKIALILDNCRLHLNLADKFDRMHLFFVSNNTTSPSQPLNRGIINHTKTLFRRKLFSTVYKLVDDRKAVNELVSKITVLDSLYMLAEAWDEVNVKIIINAFAELVFPSLSQPVPVEEPQEGIVQLNQLDEDLLKTDDSDEGRSEGLEDELSNEDYMVVHVEGVVDPSDDDDSSVVVADPSNVLECGTPNSTGLESELRKFLDSTPTFGETSRATKNTPVNEKVENIFVERLCNDLGLTNSLEKEPPTSTEVHEALGVIKRFLRMNGGTLEDFTDFTQLEMKVLSKMKS</sequence>
<feature type="compositionally biased region" description="Acidic residues" evidence="1">
    <location>
        <begin position="195"/>
        <end position="214"/>
    </location>
</feature>
<dbReference type="Proteomes" id="UP000466442">
    <property type="component" value="Unassembled WGS sequence"/>
</dbReference>
<feature type="region of interest" description="Disordered" evidence="1">
    <location>
        <begin position="166"/>
        <end position="234"/>
    </location>
</feature>
<dbReference type="InterPro" id="IPR004875">
    <property type="entry name" value="DDE_SF_endonuclease_dom"/>
</dbReference>
<feature type="domain" description="HTH psq-type" evidence="3">
    <location>
        <begin position="97"/>
        <end position="145"/>
    </location>
</feature>
<dbReference type="AlphaFoldDB" id="A0A8S9WW57"/>
<protein>
    <recommendedName>
        <fullName evidence="6">HTH CENPB-type domain-containing protein</fullName>
    </recommendedName>
</protein>
<feature type="compositionally biased region" description="Basic and acidic residues" evidence="1">
    <location>
        <begin position="284"/>
        <end position="297"/>
    </location>
</feature>
<dbReference type="Gene3D" id="1.10.10.60">
    <property type="entry name" value="Homeodomain-like"/>
    <property type="match status" value="1"/>
</dbReference>
<feature type="region of interest" description="Disordered" evidence="1">
    <location>
        <begin position="1"/>
        <end position="20"/>
    </location>
</feature>
<reference evidence="4" key="1">
    <citation type="journal article" date="2021" name="Mol. Ecol. Resour.">
        <title>Apolygus lucorum genome provides insights into omnivorousness and mesophyll feeding.</title>
        <authorList>
            <person name="Liu Y."/>
            <person name="Liu H."/>
            <person name="Wang H."/>
            <person name="Huang T."/>
            <person name="Liu B."/>
            <person name="Yang B."/>
            <person name="Yin L."/>
            <person name="Li B."/>
            <person name="Zhang Y."/>
            <person name="Zhang S."/>
            <person name="Jiang F."/>
            <person name="Zhang X."/>
            <person name="Ren Y."/>
            <person name="Wang B."/>
            <person name="Wang S."/>
            <person name="Lu Y."/>
            <person name="Wu K."/>
            <person name="Fan W."/>
            <person name="Wang G."/>
        </authorList>
    </citation>
    <scope>NUCLEOTIDE SEQUENCE</scope>
    <source>
        <strain evidence="4">12Hb</strain>
    </source>
</reference>
<evidence type="ECO:0000313" key="5">
    <source>
        <dbReference type="Proteomes" id="UP000466442"/>
    </source>
</evidence>
<name>A0A8S9WW57_APOLU</name>
<dbReference type="EMBL" id="WIXP02000013">
    <property type="protein sequence ID" value="KAF6200923.1"/>
    <property type="molecule type" value="Genomic_DNA"/>
</dbReference>
<evidence type="ECO:0000259" key="3">
    <source>
        <dbReference type="Pfam" id="PF04218"/>
    </source>
</evidence>
<dbReference type="OrthoDB" id="6596490at2759"/>
<evidence type="ECO:0000313" key="4">
    <source>
        <dbReference type="EMBL" id="KAF6200923.1"/>
    </source>
</evidence>
<dbReference type="Pfam" id="PF03184">
    <property type="entry name" value="DDE_1"/>
    <property type="match status" value="1"/>
</dbReference>
<comment type="caution">
    <text evidence="4">The sequence shown here is derived from an EMBL/GenBank/DDBJ whole genome shotgun (WGS) entry which is preliminary data.</text>
</comment>
<evidence type="ECO:0000259" key="2">
    <source>
        <dbReference type="Pfam" id="PF03184"/>
    </source>
</evidence>
<feature type="region of interest" description="Disordered" evidence="1">
    <location>
        <begin position="275"/>
        <end position="300"/>
    </location>
</feature>
<keyword evidence="5" id="KW-1185">Reference proteome</keyword>
<dbReference type="GO" id="GO:0005634">
    <property type="term" value="C:nucleus"/>
    <property type="evidence" value="ECO:0007669"/>
    <property type="project" value="TreeGrafter"/>
</dbReference>
<accession>A0A8S9WW57</accession>
<dbReference type="GO" id="GO:0003677">
    <property type="term" value="F:DNA binding"/>
    <property type="evidence" value="ECO:0007669"/>
    <property type="project" value="InterPro"/>
</dbReference>
<dbReference type="PANTHER" id="PTHR19303:SF73">
    <property type="entry name" value="PROTEIN PDC2"/>
    <property type="match status" value="1"/>
</dbReference>
<organism evidence="4 5">
    <name type="scientific">Apolygus lucorum</name>
    <name type="common">Small green plant bug</name>
    <name type="synonym">Lygocoris lucorum</name>
    <dbReference type="NCBI Taxonomy" id="248454"/>
    <lineage>
        <taxon>Eukaryota</taxon>
        <taxon>Metazoa</taxon>
        <taxon>Ecdysozoa</taxon>
        <taxon>Arthropoda</taxon>
        <taxon>Hexapoda</taxon>
        <taxon>Insecta</taxon>
        <taxon>Pterygota</taxon>
        <taxon>Neoptera</taxon>
        <taxon>Paraneoptera</taxon>
        <taxon>Hemiptera</taxon>
        <taxon>Heteroptera</taxon>
        <taxon>Panheteroptera</taxon>
        <taxon>Cimicomorpha</taxon>
        <taxon>Miridae</taxon>
        <taxon>Mirini</taxon>
        <taxon>Apolygus</taxon>
    </lineage>
</organism>
<evidence type="ECO:0000256" key="1">
    <source>
        <dbReference type="SAM" id="MobiDB-lite"/>
    </source>
</evidence>
<dbReference type="InterPro" id="IPR050863">
    <property type="entry name" value="CenT-Element_Derived"/>
</dbReference>
<feature type="domain" description="DDE-1" evidence="2">
    <location>
        <begin position="531"/>
        <end position="697"/>
    </location>
</feature>
<dbReference type="PANTHER" id="PTHR19303">
    <property type="entry name" value="TRANSPOSON"/>
    <property type="match status" value="1"/>
</dbReference>